<keyword evidence="2" id="KW-1185">Reference proteome</keyword>
<name>A0AAN8BJS6_9TELE</name>
<accession>A0AAN8BJS6</accession>
<proteinExistence type="predicted"/>
<protein>
    <submittedName>
        <fullName evidence="1">Uncharacterized protein</fullName>
    </submittedName>
</protein>
<evidence type="ECO:0000313" key="1">
    <source>
        <dbReference type="EMBL" id="KAK5886360.1"/>
    </source>
</evidence>
<organism evidence="1 2">
    <name type="scientific">Champsocephalus esox</name>
    <name type="common">pike icefish</name>
    <dbReference type="NCBI Taxonomy" id="159716"/>
    <lineage>
        <taxon>Eukaryota</taxon>
        <taxon>Metazoa</taxon>
        <taxon>Chordata</taxon>
        <taxon>Craniata</taxon>
        <taxon>Vertebrata</taxon>
        <taxon>Euteleostomi</taxon>
        <taxon>Actinopterygii</taxon>
        <taxon>Neopterygii</taxon>
        <taxon>Teleostei</taxon>
        <taxon>Neoteleostei</taxon>
        <taxon>Acanthomorphata</taxon>
        <taxon>Eupercaria</taxon>
        <taxon>Perciformes</taxon>
        <taxon>Notothenioidei</taxon>
        <taxon>Channichthyidae</taxon>
        <taxon>Champsocephalus</taxon>
    </lineage>
</organism>
<sequence length="121" mass="13910">MDWRKSTSVQSRANLHLQQQPHPCLSSSLFPLFLPVSPLSLALSLEQTLWRRRRDVTPFTAALEPALAAPLRRFPWRPGFGVVNQRWFSADRPGAEPGRFWDGKWDPAGFLWWPASVPQVY</sequence>
<reference evidence="1 2" key="1">
    <citation type="journal article" date="2023" name="Mol. Biol. Evol.">
        <title>Genomics of Secondarily Temperate Adaptation in the Only Non-Antarctic Icefish.</title>
        <authorList>
            <person name="Rivera-Colon A.G."/>
            <person name="Rayamajhi N."/>
            <person name="Minhas B.F."/>
            <person name="Madrigal G."/>
            <person name="Bilyk K.T."/>
            <person name="Yoon V."/>
            <person name="Hune M."/>
            <person name="Gregory S."/>
            <person name="Cheng C.H.C."/>
            <person name="Catchen J.M."/>
        </authorList>
    </citation>
    <scope>NUCLEOTIDE SEQUENCE [LARGE SCALE GENOMIC DNA]</scope>
    <source>
        <strain evidence="1">JC2023a</strain>
    </source>
</reference>
<evidence type="ECO:0000313" key="2">
    <source>
        <dbReference type="Proteomes" id="UP001335648"/>
    </source>
</evidence>
<dbReference type="AlphaFoldDB" id="A0AAN8BJS6"/>
<dbReference type="Proteomes" id="UP001335648">
    <property type="component" value="Unassembled WGS sequence"/>
</dbReference>
<gene>
    <name evidence="1" type="ORF">CesoFtcFv8_017400</name>
</gene>
<comment type="caution">
    <text evidence="1">The sequence shown here is derived from an EMBL/GenBank/DDBJ whole genome shotgun (WGS) entry which is preliminary data.</text>
</comment>
<dbReference type="EMBL" id="JAULUE010002059">
    <property type="protein sequence ID" value="KAK5886360.1"/>
    <property type="molecule type" value="Genomic_DNA"/>
</dbReference>